<proteinExistence type="inferred from homology"/>
<feature type="compositionally biased region" description="Low complexity" evidence="2">
    <location>
        <begin position="522"/>
        <end position="535"/>
    </location>
</feature>
<reference evidence="4 5" key="1">
    <citation type="journal article" date="2013" name="Nat. Commun.">
        <title>Genome analysis reveals insights into physiology and longevity of the Brandt's bat Myotis brandtii.</title>
        <authorList>
            <person name="Seim I."/>
            <person name="Fang X."/>
            <person name="Xiong Z."/>
            <person name="Lobanov A.V."/>
            <person name="Huang Z."/>
            <person name="Ma S."/>
            <person name="Feng Y."/>
            <person name="Turanov A.A."/>
            <person name="Zhu Y."/>
            <person name="Lenz T.L."/>
            <person name="Gerashchenko M.V."/>
            <person name="Fan D."/>
            <person name="Hee Yim S."/>
            <person name="Yao X."/>
            <person name="Jordan D."/>
            <person name="Xiong Y."/>
            <person name="Ma Y."/>
            <person name="Lyapunov A.N."/>
            <person name="Chen G."/>
            <person name="Kulakova O.I."/>
            <person name="Sun Y."/>
            <person name="Lee S.G."/>
            <person name="Bronson R.T."/>
            <person name="Moskalev A.A."/>
            <person name="Sunyaev S.R."/>
            <person name="Zhang G."/>
            <person name="Krogh A."/>
            <person name="Wang J."/>
            <person name="Gladyshev V.N."/>
        </authorList>
    </citation>
    <scope>NUCLEOTIDE SEQUENCE [LARGE SCALE GENOMIC DNA]</scope>
</reference>
<feature type="region of interest" description="Disordered" evidence="2">
    <location>
        <begin position="53"/>
        <end position="84"/>
    </location>
</feature>
<feature type="compositionally biased region" description="Basic and acidic residues" evidence="2">
    <location>
        <begin position="559"/>
        <end position="568"/>
    </location>
</feature>
<feature type="compositionally biased region" description="Polar residues" evidence="2">
    <location>
        <begin position="177"/>
        <end position="197"/>
    </location>
</feature>
<dbReference type="Pfam" id="PF07814">
    <property type="entry name" value="WAPL"/>
    <property type="match status" value="1"/>
</dbReference>
<protein>
    <submittedName>
        <fullName evidence="4">Wings apart-like protein like protein</fullName>
    </submittedName>
</protein>
<evidence type="ECO:0000313" key="5">
    <source>
        <dbReference type="Proteomes" id="UP000052978"/>
    </source>
</evidence>
<dbReference type="Proteomes" id="UP000052978">
    <property type="component" value="Unassembled WGS sequence"/>
</dbReference>
<organism evidence="4 5">
    <name type="scientific">Myotis brandtii</name>
    <name type="common">Brandt's bat</name>
    <dbReference type="NCBI Taxonomy" id="109478"/>
    <lineage>
        <taxon>Eukaryota</taxon>
        <taxon>Metazoa</taxon>
        <taxon>Chordata</taxon>
        <taxon>Craniata</taxon>
        <taxon>Vertebrata</taxon>
        <taxon>Euteleostomi</taxon>
        <taxon>Mammalia</taxon>
        <taxon>Eutheria</taxon>
        <taxon>Laurasiatheria</taxon>
        <taxon>Chiroptera</taxon>
        <taxon>Yangochiroptera</taxon>
        <taxon>Vespertilionidae</taxon>
        <taxon>Myotis</taxon>
    </lineage>
</organism>
<dbReference type="AlphaFoldDB" id="S7N115"/>
<sequence length="760" mass="84075">MSDCRFPDIPLTILDCWLLIAHLPACLVTLTAPPAGLVAPHSLLFKRKKERENHGSAASCTPHTGDPARNPGLCPDQESNRDPLVPREYETGVKMTSRFGKTYSRKGGNGSSKFDEVFSNKRTTLSTKWGETTFMAKLGQKRPNFKSDIQEIPKKPKVEEENTGDPFGFDSDDESLPVSSKNLAQGKGSSHSETSEAAQLEDVTSVLEANSKISHVVDEDSVVSDKCLHLEDSLLEKEKSTNRILEDDASKSSCAKLMTLDKVENFSDEYEKDSHHIYKNAEDSTKKPNAEIIVASGYKADEIKETNDTWNSQLGKSDPLLEMKDEDLKNRLENLNEAIEEEDIMQSVLRPSNCRTYCRVNKAKSSQGTSNFDKLLDGTSQALAKANSESSKDGLNQAKKGSDTMERSMDEFTASTPADLGEAGRLRKKADIATSKTTTRFRPSNTKSKKDVKLEFFGFEAHDETGGDEGGSGSSNYKIKYFGFDDLSESEDDEDDDCQVERKTSKKRTKTAPSSLHPAPESNDNSQDSQSNTNNAENLDFTEDLPGVPESVKKPPSKQGDKSKENTRKIFSGPKRSPTKAVYNARHWNHPDSEELPGPPVVKPQSVTVRLSSKEPNQKDDGVFKAPAPPPKVIKTVTIPTQPYQDIVTALKCRKEDKELYTVVQHVKHFNDVVEFGENQEFTDDIEYLLSGLKSTQPLNTRCLSVISLATKCAMPSFRMHLRAHGMVAMVFKTLDDSQHHQLLGALCTNSCTLKGTVGL</sequence>
<feature type="region of interest" description="Disordered" evidence="2">
    <location>
        <begin position="383"/>
        <end position="422"/>
    </location>
</feature>
<dbReference type="InterPro" id="IPR039874">
    <property type="entry name" value="WAPL"/>
</dbReference>
<feature type="compositionally biased region" description="Acidic residues" evidence="2">
    <location>
        <begin position="486"/>
        <end position="498"/>
    </location>
</feature>
<evidence type="ECO:0000256" key="2">
    <source>
        <dbReference type="SAM" id="MobiDB-lite"/>
    </source>
</evidence>
<dbReference type="PANTHER" id="PTHR22100">
    <property type="entry name" value="WINGS APART-LIKE PROTEIN HOMOLOG"/>
    <property type="match status" value="1"/>
</dbReference>
<evidence type="ECO:0000259" key="3">
    <source>
        <dbReference type="PROSITE" id="PS51271"/>
    </source>
</evidence>
<keyword evidence="5" id="KW-1185">Reference proteome</keyword>
<dbReference type="PANTHER" id="PTHR22100:SF13">
    <property type="entry name" value="WINGS APART-LIKE PROTEIN HOMOLOG"/>
    <property type="match status" value="1"/>
</dbReference>
<gene>
    <name evidence="4" type="ORF">D623_10020056</name>
</gene>
<accession>S7N115</accession>
<dbReference type="PROSITE" id="PS51271">
    <property type="entry name" value="WAPL"/>
    <property type="match status" value="1"/>
</dbReference>
<dbReference type="Gene3D" id="1.25.10.10">
    <property type="entry name" value="Leucine-rich Repeat Variant"/>
    <property type="match status" value="1"/>
</dbReference>
<dbReference type="InterPro" id="IPR022771">
    <property type="entry name" value="WAPL_C"/>
</dbReference>
<feature type="region of interest" description="Disordered" evidence="2">
    <location>
        <begin position="144"/>
        <end position="199"/>
    </location>
</feature>
<name>S7N115_MYOBR</name>
<dbReference type="InterPro" id="IPR012502">
    <property type="entry name" value="WAPL_dom"/>
</dbReference>
<feature type="domain" description="WAPL" evidence="3">
    <location>
        <begin position="654"/>
        <end position="760"/>
    </location>
</feature>
<feature type="region of interest" description="Disordered" evidence="2">
    <location>
        <begin position="486"/>
        <end position="581"/>
    </location>
</feature>
<evidence type="ECO:0000313" key="4">
    <source>
        <dbReference type="EMBL" id="EPQ10709.1"/>
    </source>
</evidence>
<comment type="similarity">
    <text evidence="1">Belongs to the WAPL family.</text>
</comment>
<feature type="compositionally biased region" description="Basic and acidic residues" evidence="2">
    <location>
        <begin position="400"/>
        <end position="410"/>
    </location>
</feature>
<evidence type="ECO:0000256" key="1">
    <source>
        <dbReference type="ARBA" id="ARBA00006854"/>
    </source>
</evidence>
<dbReference type="InterPro" id="IPR011989">
    <property type="entry name" value="ARM-like"/>
</dbReference>
<dbReference type="EMBL" id="KE163061">
    <property type="protein sequence ID" value="EPQ10709.1"/>
    <property type="molecule type" value="Genomic_DNA"/>
</dbReference>
<feature type="compositionally biased region" description="Basic and acidic residues" evidence="2">
    <location>
        <begin position="148"/>
        <end position="160"/>
    </location>
</feature>